<keyword evidence="3" id="KW-1185">Reference proteome</keyword>
<keyword evidence="2" id="KW-0238">DNA-binding</keyword>
<dbReference type="OrthoDB" id="8966769at2"/>
<dbReference type="EMBL" id="SGXM01000006">
    <property type="protein sequence ID" value="RZT35461.1"/>
    <property type="molecule type" value="Genomic_DNA"/>
</dbReference>
<gene>
    <name evidence="2" type="ORF">EV147_3904</name>
</gene>
<evidence type="ECO:0000313" key="3">
    <source>
        <dbReference type="Proteomes" id="UP000291078"/>
    </source>
</evidence>
<dbReference type="SUPFAM" id="SSF81273">
    <property type="entry name" value="H-NS histone-like proteins"/>
    <property type="match status" value="1"/>
</dbReference>
<accession>A0A4Q7RP93</accession>
<feature type="domain" description="DNA-binding protein H-NS-like C-terminal" evidence="1">
    <location>
        <begin position="62"/>
        <end position="105"/>
    </location>
</feature>
<name>A0A4Q7RP93_9BURK</name>
<protein>
    <submittedName>
        <fullName evidence="2">DNA-binding protein H-NS</fullName>
    </submittedName>
</protein>
<dbReference type="Pfam" id="PF00816">
    <property type="entry name" value="Histone_HNS"/>
    <property type="match status" value="1"/>
</dbReference>
<sequence length="106" mass="11842">MHSAKSIGAPQALLKDPLSSSQELVFGRAKADAILWIRTTMARNGITFAQLLETGCFEAHRFSQRTNAKVKYKDAAGHTWDGMGEMPEWLQRATHKGQTVDHFKVD</sequence>
<dbReference type="SMART" id="SM00528">
    <property type="entry name" value="HNS"/>
    <property type="match status" value="1"/>
</dbReference>
<comment type="caution">
    <text evidence="2">The sequence shown here is derived from an EMBL/GenBank/DDBJ whole genome shotgun (WGS) entry which is preliminary data.</text>
</comment>
<dbReference type="RefSeq" id="WP_130392855.1">
    <property type="nucleotide sequence ID" value="NZ_SGXM01000006.1"/>
</dbReference>
<evidence type="ECO:0000259" key="1">
    <source>
        <dbReference type="SMART" id="SM00528"/>
    </source>
</evidence>
<dbReference type="InterPro" id="IPR027444">
    <property type="entry name" value="H-NS_C_dom"/>
</dbReference>
<proteinExistence type="predicted"/>
<dbReference type="GO" id="GO:0003677">
    <property type="term" value="F:DNA binding"/>
    <property type="evidence" value="ECO:0007669"/>
    <property type="project" value="UniProtKB-KW"/>
</dbReference>
<reference evidence="2 3" key="1">
    <citation type="journal article" date="2015" name="Stand. Genomic Sci.">
        <title>Genomic Encyclopedia of Bacterial and Archaeal Type Strains, Phase III: the genomes of soil and plant-associated and newly described type strains.</title>
        <authorList>
            <person name="Whitman W.B."/>
            <person name="Woyke T."/>
            <person name="Klenk H.P."/>
            <person name="Zhou Y."/>
            <person name="Lilburn T.G."/>
            <person name="Beck B.J."/>
            <person name="De Vos P."/>
            <person name="Vandamme P."/>
            <person name="Eisen J.A."/>
            <person name="Garrity G."/>
            <person name="Hugenholtz P."/>
            <person name="Kyrpides N.C."/>
        </authorList>
    </citation>
    <scope>NUCLEOTIDE SEQUENCE [LARGE SCALE GENOMIC DNA]</scope>
    <source>
        <strain evidence="2 3">ASC-9842</strain>
    </source>
</reference>
<evidence type="ECO:0000313" key="2">
    <source>
        <dbReference type="EMBL" id="RZT35461.1"/>
    </source>
</evidence>
<dbReference type="InterPro" id="IPR037150">
    <property type="entry name" value="H-NS_C_dom_sf"/>
</dbReference>
<dbReference type="Gene3D" id="4.10.430.10">
    <property type="entry name" value="Histone-like protein H-NS, C-terminal domain"/>
    <property type="match status" value="1"/>
</dbReference>
<dbReference type="Proteomes" id="UP000291078">
    <property type="component" value="Unassembled WGS sequence"/>
</dbReference>
<dbReference type="AlphaFoldDB" id="A0A4Q7RP93"/>
<organism evidence="2 3">
    <name type="scientific">Cupriavidus agavae</name>
    <dbReference type="NCBI Taxonomy" id="1001822"/>
    <lineage>
        <taxon>Bacteria</taxon>
        <taxon>Pseudomonadati</taxon>
        <taxon>Pseudomonadota</taxon>
        <taxon>Betaproteobacteria</taxon>
        <taxon>Burkholderiales</taxon>
        <taxon>Burkholderiaceae</taxon>
        <taxon>Cupriavidus</taxon>
    </lineage>
</organism>